<dbReference type="AlphaFoldDB" id="A0A6B3C9E1"/>
<dbReference type="InterPro" id="IPR005372">
    <property type="entry name" value="UPF0182"/>
</dbReference>
<dbReference type="GO" id="GO:0005576">
    <property type="term" value="C:extracellular region"/>
    <property type="evidence" value="ECO:0007669"/>
    <property type="project" value="TreeGrafter"/>
</dbReference>
<keyword evidence="1" id="KW-1003">Cell membrane</keyword>
<keyword evidence="4" id="KW-0472">Membrane</keyword>
<dbReference type="PANTHER" id="PTHR39344:SF1">
    <property type="entry name" value="UPF0182 PROTEIN SLL1060"/>
    <property type="match status" value="1"/>
</dbReference>
<evidence type="ECO:0000256" key="3">
    <source>
        <dbReference type="ARBA" id="ARBA00022989"/>
    </source>
</evidence>
<name>A0A6B3C9E1_9ACTN</name>
<evidence type="ECO:0000256" key="5">
    <source>
        <dbReference type="SAM" id="MobiDB-lite"/>
    </source>
</evidence>
<accession>A0A6B3C9E1</accession>
<feature type="region of interest" description="Disordered" evidence="5">
    <location>
        <begin position="38"/>
        <end position="94"/>
    </location>
</feature>
<dbReference type="PANTHER" id="PTHR39344">
    <property type="entry name" value="UPF0182 PROTEIN SLL1060"/>
    <property type="match status" value="1"/>
</dbReference>
<organism evidence="6">
    <name type="scientific">Streptomyces sp. SID12501</name>
    <dbReference type="NCBI Taxonomy" id="2706042"/>
    <lineage>
        <taxon>Bacteria</taxon>
        <taxon>Bacillati</taxon>
        <taxon>Actinomycetota</taxon>
        <taxon>Actinomycetes</taxon>
        <taxon>Kitasatosporales</taxon>
        <taxon>Streptomycetaceae</taxon>
        <taxon>Streptomyces</taxon>
    </lineage>
</organism>
<reference evidence="6" key="1">
    <citation type="submission" date="2020-01" db="EMBL/GenBank/DDBJ databases">
        <title>Insect and environment-associated Actinomycetes.</title>
        <authorList>
            <person name="Currrie C."/>
            <person name="Chevrette M."/>
            <person name="Carlson C."/>
            <person name="Stubbendieck R."/>
            <person name="Wendt-Pienkowski E."/>
        </authorList>
    </citation>
    <scope>NUCLEOTIDE SEQUENCE</scope>
    <source>
        <strain evidence="6">SID12501</strain>
    </source>
</reference>
<evidence type="ECO:0000256" key="4">
    <source>
        <dbReference type="ARBA" id="ARBA00023136"/>
    </source>
</evidence>
<feature type="compositionally biased region" description="Basic and acidic residues" evidence="5">
    <location>
        <begin position="77"/>
        <end position="87"/>
    </location>
</feature>
<evidence type="ECO:0000313" key="6">
    <source>
        <dbReference type="EMBL" id="NEC93209.1"/>
    </source>
</evidence>
<sequence>RSSGLKYPLLRKVLVTYGGQTAFEDTLDKALNVVFGAEAPTVPTTPTNPDQPPGDGTPQQPVPQDPTVKAALSDAQKAVEEADKAMKAGDWSAYGKAQDDLEAALKRAIDAEAKAPAPKPTG</sequence>
<dbReference type="GO" id="GO:0016020">
    <property type="term" value="C:membrane"/>
    <property type="evidence" value="ECO:0007669"/>
    <property type="project" value="InterPro"/>
</dbReference>
<feature type="non-terminal residue" evidence="6">
    <location>
        <position position="1"/>
    </location>
</feature>
<gene>
    <name evidence="6" type="ORF">G3I71_47505</name>
</gene>
<evidence type="ECO:0000256" key="1">
    <source>
        <dbReference type="ARBA" id="ARBA00022475"/>
    </source>
</evidence>
<proteinExistence type="predicted"/>
<comment type="caution">
    <text evidence="6">The sequence shown here is derived from an EMBL/GenBank/DDBJ whole genome shotgun (WGS) entry which is preliminary data.</text>
</comment>
<protein>
    <submittedName>
        <fullName evidence="6">UPF0182 family protein</fullName>
    </submittedName>
</protein>
<keyword evidence="3" id="KW-1133">Transmembrane helix</keyword>
<dbReference type="EMBL" id="JAAGLU010000605">
    <property type="protein sequence ID" value="NEC93209.1"/>
    <property type="molecule type" value="Genomic_DNA"/>
</dbReference>
<keyword evidence="2" id="KW-0812">Transmembrane</keyword>
<evidence type="ECO:0000256" key="2">
    <source>
        <dbReference type="ARBA" id="ARBA00022692"/>
    </source>
</evidence>
<feature type="compositionally biased region" description="Low complexity" evidence="5">
    <location>
        <begin position="40"/>
        <end position="59"/>
    </location>
</feature>